<feature type="compositionally biased region" description="Polar residues" evidence="1">
    <location>
        <begin position="25"/>
        <end position="38"/>
    </location>
</feature>
<sequence>MGTSNQRHDHSLDRTEQSRYYGASDRSNSGYNDFGNNEQKGRYRNQEDYDYDGDDSYHDDEDDGANSMTGYL</sequence>
<dbReference type="AlphaFoldDB" id="A0A2W2ATN2"/>
<evidence type="ECO:0000313" key="3">
    <source>
        <dbReference type="Proteomes" id="UP000248745"/>
    </source>
</evidence>
<gene>
    <name evidence="2" type="ORF">DN068_18580</name>
</gene>
<accession>A0A2W2ATN2</accession>
<evidence type="ECO:0000313" key="2">
    <source>
        <dbReference type="EMBL" id="PZF71304.1"/>
    </source>
</evidence>
<proteinExistence type="predicted"/>
<keyword evidence="3" id="KW-1185">Reference proteome</keyword>
<feature type="compositionally biased region" description="Basic and acidic residues" evidence="1">
    <location>
        <begin position="1"/>
        <end position="17"/>
    </location>
</feature>
<protein>
    <submittedName>
        <fullName evidence="2">Uncharacterized protein</fullName>
    </submittedName>
</protein>
<evidence type="ECO:0000256" key="1">
    <source>
        <dbReference type="SAM" id="MobiDB-lite"/>
    </source>
</evidence>
<name>A0A2W2ATN2_9BACT</name>
<feature type="compositionally biased region" description="Acidic residues" evidence="1">
    <location>
        <begin position="48"/>
        <end position="64"/>
    </location>
</feature>
<dbReference type="EMBL" id="QKTW01000025">
    <property type="protein sequence ID" value="PZF71304.1"/>
    <property type="molecule type" value="Genomic_DNA"/>
</dbReference>
<organism evidence="2 3">
    <name type="scientific">Taibaiella soli</name>
    <dbReference type="NCBI Taxonomy" id="1649169"/>
    <lineage>
        <taxon>Bacteria</taxon>
        <taxon>Pseudomonadati</taxon>
        <taxon>Bacteroidota</taxon>
        <taxon>Chitinophagia</taxon>
        <taxon>Chitinophagales</taxon>
        <taxon>Chitinophagaceae</taxon>
        <taxon>Taibaiella</taxon>
    </lineage>
</organism>
<dbReference type="Proteomes" id="UP000248745">
    <property type="component" value="Unassembled WGS sequence"/>
</dbReference>
<reference evidence="2 3" key="1">
    <citation type="submission" date="2018-06" db="EMBL/GenBank/DDBJ databases">
        <title>Mucibacter soli gen. nov., sp. nov., a new member of the family Chitinophagaceae producing mucin.</title>
        <authorList>
            <person name="Kim M.-K."/>
            <person name="Park S."/>
            <person name="Kim T.-S."/>
            <person name="Joung Y."/>
            <person name="Han J.-H."/>
            <person name="Kim S.B."/>
        </authorList>
    </citation>
    <scope>NUCLEOTIDE SEQUENCE [LARGE SCALE GENOMIC DNA]</scope>
    <source>
        <strain evidence="2 3">R1-15</strain>
    </source>
</reference>
<feature type="region of interest" description="Disordered" evidence="1">
    <location>
        <begin position="1"/>
        <end position="72"/>
    </location>
</feature>
<comment type="caution">
    <text evidence="2">The sequence shown here is derived from an EMBL/GenBank/DDBJ whole genome shotgun (WGS) entry which is preliminary data.</text>
</comment>
<dbReference type="RefSeq" id="WP_111000449.1">
    <property type="nucleotide sequence ID" value="NZ_QKTW01000025.1"/>
</dbReference>